<feature type="transmembrane region" description="Helical" evidence="1">
    <location>
        <begin position="42"/>
        <end position="62"/>
    </location>
</feature>
<dbReference type="Pfam" id="PF13548">
    <property type="entry name" value="DUF4126"/>
    <property type="match status" value="1"/>
</dbReference>
<dbReference type="AlphaFoldDB" id="A0AB38XPM2"/>
<accession>A0AB38XPM2</accession>
<evidence type="ECO:0000256" key="1">
    <source>
        <dbReference type="SAM" id="Phobius"/>
    </source>
</evidence>
<proteinExistence type="predicted"/>
<keyword evidence="1" id="KW-0472">Membrane</keyword>
<feature type="transmembrane region" description="Helical" evidence="1">
    <location>
        <begin position="161"/>
        <end position="190"/>
    </location>
</feature>
<evidence type="ECO:0000313" key="3">
    <source>
        <dbReference type="EMBL" id="WCE46119.1"/>
    </source>
</evidence>
<evidence type="ECO:0000259" key="2">
    <source>
        <dbReference type="Pfam" id="PF13548"/>
    </source>
</evidence>
<dbReference type="EMBL" id="CP116394">
    <property type="protein sequence ID" value="WCE46119.1"/>
    <property type="molecule type" value="Genomic_DNA"/>
</dbReference>
<gene>
    <name evidence="3" type="ORF">PIG85_00300</name>
</gene>
<keyword evidence="1" id="KW-0812">Transmembrane</keyword>
<evidence type="ECO:0000313" key="4">
    <source>
        <dbReference type="Proteomes" id="UP001211044"/>
    </source>
</evidence>
<feature type="transmembrane region" description="Helical" evidence="1">
    <location>
        <begin position="114"/>
        <end position="132"/>
    </location>
</feature>
<dbReference type="RefSeq" id="WP_004807087.1">
    <property type="nucleotide sequence ID" value="NZ_CP116394.1"/>
</dbReference>
<organism evidence="3 4">
    <name type="scientific">Winkia neuii subsp. anitrata</name>
    <dbReference type="NCBI Taxonomy" id="29318"/>
    <lineage>
        <taxon>Bacteria</taxon>
        <taxon>Bacillati</taxon>
        <taxon>Actinomycetota</taxon>
        <taxon>Actinomycetes</taxon>
        <taxon>Actinomycetales</taxon>
        <taxon>Actinomycetaceae</taxon>
        <taxon>Winkia</taxon>
    </lineage>
</organism>
<reference evidence="3" key="1">
    <citation type="submission" date="2023-01" db="EMBL/GenBank/DDBJ databases">
        <title>Comparative Genomic Analysis of the Clinically-Derived Winkia Strain NY0527 Provides Evidence into the Taxonomic Reassignment of Winkia neuii and Characterizes Their Virulence Traits.</title>
        <authorList>
            <person name="Cai X."/>
            <person name="Peng Y."/>
            <person name="Li M."/>
            <person name="Qiu Y."/>
            <person name="Wang Y."/>
            <person name="Xu L."/>
            <person name="Hou Q."/>
        </authorList>
    </citation>
    <scope>NUCLEOTIDE SEQUENCE</scope>
    <source>
        <strain evidence="3">NY0527</strain>
    </source>
</reference>
<dbReference type="InterPro" id="IPR025196">
    <property type="entry name" value="DUF4126"/>
</dbReference>
<feature type="transmembrane region" description="Helical" evidence="1">
    <location>
        <begin position="6"/>
        <end position="30"/>
    </location>
</feature>
<dbReference type="KEGG" id="wne:PIG85_00300"/>
<name>A0AB38XPM2_9ACTO</name>
<sequence length="206" mass="21654">MELFTALGLSSASGLNAYIPMLVFGLLARFTSVITLPQAWQWLSDPILLGIVAVLLVIEIVADKVPAVDTINDAIQTVIRPTSGGLMFASGLNSATGENGVEQLTTSEAFRQPSTWIALVVGFAVALGIHFFKSSSRPVWNASTVGLAAPVVSTGEDAVAAALSFSAVLVPVVALLLVAALVGLIIWFFVKVRKRFARSSSVARVD</sequence>
<feature type="domain" description="DUF4126" evidence="2">
    <location>
        <begin position="3"/>
        <end position="189"/>
    </location>
</feature>
<protein>
    <submittedName>
        <fullName evidence="3">DUF4126 domain-containing protein</fullName>
    </submittedName>
</protein>
<dbReference type="Proteomes" id="UP001211044">
    <property type="component" value="Chromosome"/>
</dbReference>
<keyword evidence="1" id="KW-1133">Transmembrane helix</keyword>